<evidence type="ECO:0000313" key="2">
    <source>
        <dbReference type="Proteomes" id="UP001281147"/>
    </source>
</evidence>
<name>A0ACC3MIS7_9PEZI</name>
<sequence length="337" mass="35410">MVLSILGALALASLAVAVPLDRRQVPSTLTATSSGTAAPTGSSSDSIDAAFTAKGKIYFGNIGDEGTLAQGETTEILNANFGQITPENSMKWATIEPSPGDYKWAGADFLADYAMANGKILRCHTLLWHSQLPDYVSSITDKAEAVAGRYAGKCYAWDVVNEIFNDDGSFRDSVFYRVLGEDFVKVAFNAARRADPEAKLYINDYSLDNLDWAEPKVTAMASNVKKWIAGGIPIDGIGSQAHLAAGGASGVGAALSALAASGVSEVAITELDIAGAAPADYQAAVQGCLDVETCVGVTVWGVTDAQSWRSEDTPVLFDANYEPKPAYTALLDMLNGS</sequence>
<keyword evidence="2" id="KW-1185">Reference proteome</keyword>
<reference evidence="1" key="1">
    <citation type="submission" date="2023-07" db="EMBL/GenBank/DDBJ databases">
        <title>Black Yeasts Isolated from many extreme environments.</title>
        <authorList>
            <person name="Coleine C."/>
            <person name="Stajich J.E."/>
            <person name="Selbmann L."/>
        </authorList>
    </citation>
    <scope>NUCLEOTIDE SEQUENCE</scope>
    <source>
        <strain evidence="1">CCFEE 5714</strain>
    </source>
</reference>
<dbReference type="Proteomes" id="UP001281147">
    <property type="component" value="Unassembled WGS sequence"/>
</dbReference>
<comment type="caution">
    <text evidence="1">The sequence shown here is derived from an EMBL/GenBank/DDBJ whole genome shotgun (WGS) entry which is preliminary data.</text>
</comment>
<accession>A0ACC3MIS7</accession>
<organism evidence="1 2">
    <name type="scientific">Vermiconidia calcicola</name>
    <dbReference type="NCBI Taxonomy" id="1690605"/>
    <lineage>
        <taxon>Eukaryota</taxon>
        <taxon>Fungi</taxon>
        <taxon>Dikarya</taxon>
        <taxon>Ascomycota</taxon>
        <taxon>Pezizomycotina</taxon>
        <taxon>Dothideomycetes</taxon>
        <taxon>Dothideomycetidae</taxon>
        <taxon>Mycosphaerellales</taxon>
        <taxon>Extremaceae</taxon>
        <taxon>Vermiconidia</taxon>
    </lineage>
</organism>
<dbReference type="EMBL" id="JAUTXU010000248">
    <property type="protein sequence ID" value="KAK3696027.1"/>
    <property type="molecule type" value="Genomic_DNA"/>
</dbReference>
<gene>
    <name evidence="1" type="primary">XYNF3_2</name>
    <name evidence="1" type="ORF">LTR37_018169</name>
</gene>
<keyword evidence="1" id="KW-0326">Glycosidase</keyword>
<keyword evidence="1" id="KW-0378">Hydrolase</keyword>
<protein>
    <submittedName>
        <fullName evidence="1">Endo-1,4-beta-xylanase F3</fullName>
        <ecNumber evidence="1">3.2.1.8</ecNumber>
    </submittedName>
</protein>
<evidence type="ECO:0000313" key="1">
    <source>
        <dbReference type="EMBL" id="KAK3696027.1"/>
    </source>
</evidence>
<dbReference type="EC" id="3.2.1.8" evidence="1"/>
<proteinExistence type="predicted"/>